<dbReference type="Proteomes" id="UP001303046">
    <property type="component" value="Unassembled WGS sequence"/>
</dbReference>
<sequence>MWCLTSLIFTLIARTLAAPLSSEKPMVLFTCPEVGDCYASPRNCVDECNAAFSMWHRDGRTTFNITMLSGLGYVALLIRDRGTKNYDKAIVCSFHQTRGIVAKVDYPDPLVIHEFIETTEPEGNTDSLYTQCSTSAEVAMPTRAHFKLLSGKWESELVLDERLGIDVVPAVENAKILSTNEPLNIPAPKRKPAVRASTSSEVDMDKASEKKQFEKKSKEEKEAKLNEMKKRIEKEEEDRMKKEDDEDDDDEAEEVTKKSSKTNVKETKGKDEQSKKTKDKSKKMKGNEDDDAEEEDDEEKKNTKKTKKGDDDEDEEEEKEIPRFREYEDEDDEHQ</sequence>
<comment type="caution">
    <text evidence="3">The sequence shown here is derived from an EMBL/GenBank/DDBJ whole genome shotgun (WGS) entry which is preliminary data.</text>
</comment>
<dbReference type="EMBL" id="JAVFWL010000002">
    <property type="protein sequence ID" value="KAK6733109.1"/>
    <property type="molecule type" value="Genomic_DNA"/>
</dbReference>
<reference evidence="3 4" key="1">
    <citation type="submission" date="2023-08" db="EMBL/GenBank/DDBJ databases">
        <title>A Necator americanus chromosomal reference genome.</title>
        <authorList>
            <person name="Ilik V."/>
            <person name="Petrzelkova K.J."/>
            <person name="Pardy F."/>
            <person name="Fuh T."/>
            <person name="Niatou-Singa F.S."/>
            <person name="Gouil Q."/>
            <person name="Baker L."/>
            <person name="Ritchie M.E."/>
            <person name="Jex A.R."/>
            <person name="Gazzola D."/>
            <person name="Li H."/>
            <person name="Toshio Fujiwara R."/>
            <person name="Zhan B."/>
            <person name="Aroian R.V."/>
            <person name="Pafco B."/>
            <person name="Schwarz E.M."/>
        </authorList>
    </citation>
    <scope>NUCLEOTIDE SEQUENCE [LARGE SCALE GENOMIC DNA]</scope>
    <source>
        <strain evidence="3 4">Aroian</strain>
        <tissue evidence="3">Whole animal</tissue>
    </source>
</reference>
<feature type="compositionally biased region" description="Basic and acidic residues" evidence="1">
    <location>
        <begin position="263"/>
        <end position="276"/>
    </location>
</feature>
<protein>
    <submittedName>
        <fullName evidence="3">Uncharacterized protein</fullName>
    </submittedName>
</protein>
<evidence type="ECO:0000256" key="2">
    <source>
        <dbReference type="SAM" id="SignalP"/>
    </source>
</evidence>
<evidence type="ECO:0000313" key="3">
    <source>
        <dbReference type="EMBL" id="KAK6733109.1"/>
    </source>
</evidence>
<feature type="region of interest" description="Disordered" evidence="1">
    <location>
        <begin position="182"/>
        <end position="335"/>
    </location>
</feature>
<proteinExistence type="predicted"/>
<feature type="compositionally biased region" description="Acidic residues" evidence="1">
    <location>
        <begin position="288"/>
        <end position="298"/>
    </location>
</feature>
<keyword evidence="2" id="KW-0732">Signal</keyword>
<keyword evidence="4" id="KW-1185">Reference proteome</keyword>
<accession>A0ABR1C5M3</accession>
<feature type="signal peptide" evidence="2">
    <location>
        <begin position="1"/>
        <end position="17"/>
    </location>
</feature>
<gene>
    <name evidence="3" type="primary">Necator_chrII.g4880</name>
    <name evidence="3" type="ORF">RB195_017088</name>
</gene>
<evidence type="ECO:0000313" key="4">
    <source>
        <dbReference type="Proteomes" id="UP001303046"/>
    </source>
</evidence>
<evidence type="ECO:0000256" key="1">
    <source>
        <dbReference type="SAM" id="MobiDB-lite"/>
    </source>
</evidence>
<feature type="chain" id="PRO_5046539095" evidence="2">
    <location>
        <begin position="18"/>
        <end position="335"/>
    </location>
</feature>
<feature type="compositionally biased region" description="Basic and acidic residues" evidence="1">
    <location>
        <begin position="203"/>
        <end position="243"/>
    </location>
</feature>
<name>A0ABR1C5M3_NECAM</name>
<organism evidence="3 4">
    <name type="scientific">Necator americanus</name>
    <name type="common">Human hookworm</name>
    <dbReference type="NCBI Taxonomy" id="51031"/>
    <lineage>
        <taxon>Eukaryota</taxon>
        <taxon>Metazoa</taxon>
        <taxon>Ecdysozoa</taxon>
        <taxon>Nematoda</taxon>
        <taxon>Chromadorea</taxon>
        <taxon>Rhabditida</taxon>
        <taxon>Rhabditina</taxon>
        <taxon>Rhabditomorpha</taxon>
        <taxon>Strongyloidea</taxon>
        <taxon>Ancylostomatidae</taxon>
        <taxon>Bunostominae</taxon>
        <taxon>Necator</taxon>
    </lineage>
</organism>
<feature type="compositionally biased region" description="Acidic residues" evidence="1">
    <location>
        <begin position="244"/>
        <end position="253"/>
    </location>
</feature>